<dbReference type="Pfam" id="PF12704">
    <property type="entry name" value="MacB_PCD"/>
    <property type="match status" value="1"/>
</dbReference>
<gene>
    <name evidence="11" type="ORF">SAMN05661077_2574</name>
</gene>
<dbReference type="Proteomes" id="UP000183104">
    <property type="component" value="Unassembled WGS sequence"/>
</dbReference>
<dbReference type="NCBIfam" id="TIGR02212">
    <property type="entry name" value="lolCE"/>
    <property type="match status" value="1"/>
</dbReference>
<dbReference type="GO" id="GO:0042953">
    <property type="term" value="P:lipoprotein transport"/>
    <property type="evidence" value="ECO:0007669"/>
    <property type="project" value="InterPro"/>
</dbReference>
<dbReference type="InterPro" id="IPR011925">
    <property type="entry name" value="LolCE_TM"/>
</dbReference>
<dbReference type="PANTHER" id="PTHR30489:SF0">
    <property type="entry name" value="LIPOPROTEIN-RELEASING SYSTEM TRANSMEMBRANE PROTEIN LOLE"/>
    <property type="match status" value="1"/>
</dbReference>
<proteinExistence type="inferred from homology"/>
<dbReference type="AlphaFoldDB" id="A0A0P9GMJ5"/>
<evidence type="ECO:0000256" key="1">
    <source>
        <dbReference type="ARBA" id="ARBA00004651"/>
    </source>
</evidence>
<evidence type="ECO:0000256" key="2">
    <source>
        <dbReference type="ARBA" id="ARBA00005236"/>
    </source>
</evidence>
<protein>
    <submittedName>
        <fullName evidence="11">Lipoprotein-releasing system permease protein</fullName>
    </submittedName>
</protein>
<evidence type="ECO:0000256" key="6">
    <source>
        <dbReference type="ARBA" id="ARBA00022989"/>
    </source>
</evidence>
<dbReference type="PANTHER" id="PTHR30489">
    <property type="entry name" value="LIPOPROTEIN-RELEASING SYSTEM TRANSMEMBRANE PROTEIN LOLE"/>
    <property type="match status" value="1"/>
</dbReference>
<dbReference type="PATRIC" id="fig|381306.5.peg.2451"/>
<evidence type="ECO:0000256" key="5">
    <source>
        <dbReference type="ARBA" id="ARBA00022692"/>
    </source>
</evidence>
<keyword evidence="11" id="KW-0449">Lipoprotein</keyword>
<feature type="transmembrane region" description="Helical" evidence="8">
    <location>
        <begin position="377"/>
        <end position="399"/>
    </location>
</feature>
<feature type="transmembrane region" description="Helical" evidence="8">
    <location>
        <begin position="21"/>
        <end position="47"/>
    </location>
</feature>
<dbReference type="Pfam" id="PF02687">
    <property type="entry name" value="FtsX"/>
    <property type="match status" value="1"/>
</dbReference>
<feature type="domain" description="ABC3 transporter permease C-terminal" evidence="9">
    <location>
        <begin position="276"/>
        <end position="409"/>
    </location>
</feature>
<keyword evidence="3" id="KW-0813">Transport</keyword>
<feature type="domain" description="MacB-like periplasmic core" evidence="10">
    <location>
        <begin position="26"/>
        <end position="245"/>
    </location>
</feature>
<evidence type="ECO:0000256" key="3">
    <source>
        <dbReference type="ARBA" id="ARBA00022448"/>
    </source>
</evidence>
<dbReference type="InterPro" id="IPR051447">
    <property type="entry name" value="Lipoprotein-release_system"/>
</dbReference>
<sequence length="416" mass="45180">MRPFELFISLRYLRTKRRNGFLSLITVISALGIALGVAALITVISVMNGFQSELRDRILGVTSHVVVSSYQDLEGGDTWRQVVDTAARVPGVEAGAPYVREQGMLTRGSAVSGVLVRGILPDWEEGVSDLAGNMQRGSLEDLQPGAYGVIVGKTVARNMGLDIGDPITLVAPSGQSTPAGMLPRLKRFTVVGVFDAGMYEYNSGLVYAHVEDVQKLYRLDGRFSGIRLRLAEPMDAPQVAERLREDLGGSYFVRDWTQRNRNFFQALHTEKVVMFVILFLIVMVAAFNIVSSLVMLVNEKRGDIAILRTLGASPGNVTAIFMIQGTIIGLFGVLLGGASGVALALNVEGLVAGLEQLFQTQFLPGDVYSVSRLPSELYWADVAWITGAGLVMSFLATIYPARSAARTDPVEALRYE</sequence>
<organism evidence="11 12">
    <name type="scientific">Thiohalorhabdus denitrificans</name>
    <dbReference type="NCBI Taxonomy" id="381306"/>
    <lineage>
        <taxon>Bacteria</taxon>
        <taxon>Pseudomonadati</taxon>
        <taxon>Pseudomonadota</taxon>
        <taxon>Gammaproteobacteria</taxon>
        <taxon>Thiohalorhabdales</taxon>
        <taxon>Thiohalorhabdaceae</taxon>
        <taxon>Thiohalorhabdus</taxon>
    </lineage>
</organism>
<dbReference type="RefSeq" id="WP_054964667.1">
    <property type="nucleotide sequence ID" value="NZ_FMUN01000007.1"/>
</dbReference>
<keyword evidence="4" id="KW-1003">Cell membrane</keyword>
<feature type="transmembrane region" description="Helical" evidence="8">
    <location>
        <begin position="318"/>
        <end position="345"/>
    </location>
</feature>
<dbReference type="OrthoDB" id="9808461at2"/>
<dbReference type="InterPro" id="IPR025857">
    <property type="entry name" value="MacB_PCD"/>
</dbReference>
<evidence type="ECO:0000259" key="9">
    <source>
        <dbReference type="Pfam" id="PF02687"/>
    </source>
</evidence>
<evidence type="ECO:0000256" key="8">
    <source>
        <dbReference type="SAM" id="Phobius"/>
    </source>
</evidence>
<evidence type="ECO:0000259" key="10">
    <source>
        <dbReference type="Pfam" id="PF12704"/>
    </source>
</evidence>
<reference evidence="12" key="1">
    <citation type="submission" date="2016-10" db="EMBL/GenBank/DDBJ databases">
        <authorList>
            <person name="Varghese N."/>
        </authorList>
    </citation>
    <scope>NUCLEOTIDE SEQUENCE [LARGE SCALE GENOMIC DNA]</scope>
    <source>
        <strain evidence="12">HL 19</strain>
    </source>
</reference>
<evidence type="ECO:0000256" key="4">
    <source>
        <dbReference type="ARBA" id="ARBA00022475"/>
    </source>
</evidence>
<evidence type="ECO:0000313" key="11">
    <source>
        <dbReference type="EMBL" id="SCY57616.1"/>
    </source>
</evidence>
<name>A0A0P9GMJ5_9GAMM</name>
<dbReference type="GO" id="GO:0044874">
    <property type="term" value="P:lipoprotein localization to outer membrane"/>
    <property type="evidence" value="ECO:0007669"/>
    <property type="project" value="TreeGrafter"/>
</dbReference>
<dbReference type="EMBL" id="FMUN01000007">
    <property type="protein sequence ID" value="SCY57616.1"/>
    <property type="molecule type" value="Genomic_DNA"/>
</dbReference>
<accession>A0A0P9GMJ5</accession>
<evidence type="ECO:0000313" key="12">
    <source>
        <dbReference type="Proteomes" id="UP000183104"/>
    </source>
</evidence>
<dbReference type="GO" id="GO:0098797">
    <property type="term" value="C:plasma membrane protein complex"/>
    <property type="evidence" value="ECO:0007669"/>
    <property type="project" value="TreeGrafter"/>
</dbReference>
<keyword evidence="7 8" id="KW-0472">Membrane</keyword>
<keyword evidence="5 8" id="KW-0812">Transmembrane</keyword>
<comment type="similarity">
    <text evidence="2">Belongs to the ABC-4 integral membrane protein family. LolC/E subfamily.</text>
</comment>
<evidence type="ECO:0000256" key="7">
    <source>
        <dbReference type="ARBA" id="ARBA00023136"/>
    </source>
</evidence>
<feature type="transmembrane region" description="Helical" evidence="8">
    <location>
        <begin position="272"/>
        <end position="297"/>
    </location>
</feature>
<dbReference type="STRING" id="381306.AN478_00485"/>
<keyword evidence="12" id="KW-1185">Reference proteome</keyword>
<dbReference type="InterPro" id="IPR003838">
    <property type="entry name" value="ABC3_permease_C"/>
</dbReference>
<comment type="subcellular location">
    <subcellularLocation>
        <location evidence="1">Cell membrane</location>
        <topology evidence="1">Multi-pass membrane protein</topology>
    </subcellularLocation>
</comment>
<keyword evidence="6 8" id="KW-1133">Transmembrane helix</keyword>